<keyword evidence="1" id="KW-0229">DNA integration</keyword>
<name>A0ABS0J0I6_9BACT</name>
<evidence type="ECO:0000259" key="6">
    <source>
        <dbReference type="PROSITE" id="PS51898"/>
    </source>
</evidence>
<dbReference type="Pfam" id="PF00589">
    <property type="entry name" value="Phage_integrase"/>
    <property type="match status" value="1"/>
</dbReference>
<dbReference type="Gene3D" id="1.10.150.130">
    <property type="match status" value="1"/>
</dbReference>
<organism evidence="8 9">
    <name type="scientific">Nitratidesulfovibrio oxamicus</name>
    <dbReference type="NCBI Taxonomy" id="32016"/>
    <lineage>
        <taxon>Bacteria</taxon>
        <taxon>Pseudomonadati</taxon>
        <taxon>Thermodesulfobacteriota</taxon>
        <taxon>Desulfovibrionia</taxon>
        <taxon>Desulfovibrionales</taxon>
        <taxon>Desulfovibrionaceae</taxon>
        <taxon>Nitratidesulfovibrio</taxon>
    </lineage>
</organism>
<dbReference type="CDD" id="cd00397">
    <property type="entry name" value="DNA_BRE_C"/>
    <property type="match status" value="1"/>
</dbReference>
<evidence type="ECO:0000256" key="4">
    <source>
        <dbReference type="PROSITE-ProRule" id="PRU01248"/>
    </source>
</evidence>
<dbReference type="InterPro" id="IPR010998">
    <property type="entry name" value="Integrase_recombinase_N"/>
</dbReference>
<dbReference type="SUPFAM" id="SSF56349">
    <property type="entry name" value="DNA breaking-rejoining enzymes"/>
    <property type="match status" value="1"/>
</dbReference>
<proteinExistence type="predicted"/>
<evidence type="ECO:0000313" key="9">
    <source>
        <dbReference type="Proteomes" id="UP001194469"/>
    </source>
</evidence>
<evidence type="ECO:0000256" key="2">
    <source>
        <dbReference type="ARBA" id="ARBA00023125"/>
    </source>
</evidence>
<dbReference type="InterPro" id="IPR050090">
    <property type="entry name" value="Tyrosine_recombinase_XerCD"/>
</dbReference>
<keyword evidence="3" id="KW-0233">DNA recombination</keyword>
<evidence type="ECO:0000313" key="8">
    <source>
        <dbReference type="EMBL" id="MBG3875934.1"/>
    </source>
</evidence>
<evidence type="ECO:0000256" key="3">
    <source>
        <dbReference type="ARBA" id="ARBA00023172"/>
    </source>
</evidence>
<accession>A0ABS0J0I6</accession>
<protein>
    <submittedName>
        <fullName evidence="8">Site-specific integrase</fullName>
    </submittedName>
</protein>
<evidence type="ECO:0000256" key="1">
    <source>
        <dbReference type="ARBA" id="ARBA00022908"/>
    </source>
</evidence>
<sequence length="386" mass="43647">MPTPRNLAASNAGAPGCSIRPTSNAPFNGGMMPITRKDRHGKPVIYGRVKLPSGKHREHRCTTWREAVAWEESVKVTQPDTVTGTVSLAALFTAYLDHVQARGMADKTYGEKRQAFRELLADVKPSLPVQRVTYALIEAHLDGIARRISGAQANRRRKNILAAYSWGVRAFKLPEPCPWRVERYREDKRPKYVPTPEDFWKVHDAAKSPDERAMLFTALHTAARKEELFRMQRNDLDFANRRLRLWTRKRKGGGLEEDWIPMTQALHDCLLRHRLQMGFREHVFVSSRGTPWVSATHLMYSLCDKAGVRRFGFHAIRHLSASMLDGAGVPLSVIQAILRHRSALTTSRYLTSLRGVQASLDGVFDRTKSESPSEPCLAATHLVTHN</sequence>
<comment type="caution">
    <text evidence="8">The sequence shown here is derived from an EMBL/GenBank/DDBJ whole genome shotgun (WGS) entry which is preliminary data.</text>
</comment>
<dbReference type="Proteomes" id="UP001194469">
    <property type="component" value="Unassembled WGS sequence"/>
</dbReference>
<dbReference type="PROSITE" id="PS51900">
    <property type="entry name" value="CB"/>
    <property type="match status" value="1"/>
</dbReference>
<dbReference type="PANTHER" id="PTHR30349">
    <property type="entry name" value="PHAGE INTEGRASE-RELATED"/>
    <property type="match status" value="1"/>
</dbReference>
<dbReference type="InterPro" id="IPR002104">
    <property type="entry name" value="Integrase_catalytic"/>
</dbReference>
<evidence type="ECO:0000259" key="7">
    <source>
        <dbReference type="PROSITE" id="PS51900"/>
    </source>
</evidence>
<reference evidence="8 9" key="1">
    <citation type="submission" date="2019-08" db="EMBL/GenBank/DDBJ databases">
        <authorList>
            <person name="Luo N."/>
        </authorList>
    </citation>
    <scope>NUCLEOTIDE SEQUENCE [LARGE SCALE GENOMIC DNA]</scope>
    <source>
        <strain evidence="8 9">NCIMB 9442</strain>
    </source>
</reference>
<feature type="region of interest" description="Disordered" evidence="5">
    <location>
        <begin position="1"/>
        <end position="28"/>
    </location>
</feature>
<gene>
    <name evidence="8" type="ORF">FVW20_02555</name>
</gene>
<dbReference type="InterPro" id="IPR011010">
    <property type="entry name" value="DNA_brk_join_enz"/>
</dbReference>
<feature type="domain" description="Tyr recombinase" evidence="6">
    <location>
        <begin position="188"/>
        <end position="365"/>
    </location>
</feature>
<feature type="domain" description="Core-binding (CB)" evidence="7">
    <location>
        <begin position="86"/>
        <end position="168"/>
    </location>
</feature>
<dbReference type="PROSITE" id="PS51898">
    <property type="entry name" value="TYR_RECOMBINASE"/>
    <property type="match status" value="1"/>
</dbReference>
<dbReference type="InterPro" id="IPR013762">
    <property type="entry name" value="Integrase-like_cat_sf"/>
</dbReference>
<dbReference type="InterPro" id="IPR044068">
    <property type="entry name" value="CB"/>
</dbReference>
<dbReference type="EMBL" id="VRYY01000053">
    <property type="protein sequence ID" value="MBG3875934.1"/>
    <property type="molecule type" value="Genomic_DNA"/>
</dbReference>
<keyword evidence="2 4" id="KW-0238">DNA-binding</keyword>
<keyword evidence="9" id="KW-1185">Reference proteome</keyword>
<evidence type="ECO:0000256" key="5">
    <source>
        <dbReference type="SAM" id="MobiDB-lite"/>
    </source>
</evidence>
<dbReference type="Gene3D" id="1.10.443.10">
    <property type="entry name" value="Intergrase catalytic core"/>
    <property type="match status" value="1"/>
</dbReference>